<evidence type="ECO:0000313" key="2">
    <source>
        <dbReference type="EMBL" id="MCW2305792.1"/>
    </source>
</evidence>
<feature type="chain" id="PRO_5045564088" description="KTSC domain-containing protein" evidence="1">
    <location>
        <begin position="39"/>
        <end position="116"/>
    </location>
</feature>
<evidence type="ECO:0008006" key="4">
    <source>
        <dbReference type="Google" id="ProtNLM"/>
    </source>
</evidence>
<evidence type="ECO:0000256" key="1">
    <source>
        <dbReference type="SAM" id="SignalP"/>
    </source>
</evidence>
<organism evidence="2 3">
    <name type="scientific">Rhodobium gokarnense</name>
    <dbReference type="NCBI Taxonomy" id="364296"/>
    <lineage>
        <taxon>Bacteria</taxon>
        <taxon>Pseudomonadati</taxon>
        <taxon>Pseudomonadota</taxon>
        <taxon>Alphaproteobacteria</taxon>
        <taxon>Hyphomicrobiales</taxon>
        <taxon>Rhodobiaceae</taxon>
        <taxon>Rhodobium</taxon>
    </lineage>
</organism>
<dbReference type="EMBL" id="JAOQNS010000001">
    <property type="protein sequence ID" value="MCW2305792.1"/>
    <property type="molecule type" value="Genomic_DNA"/>
</dbReference>
<protein>
    <recommendedName>
        <fullName evidence="4">KTSC domain-containing protein</fullName>
    </recommendedName>
</protein>
<sequence length="116" mass="12651">MATGARQRWITASKASRACPAIFGALALFLALSGAAAADPRIDITTMSCAEASGAVEAAGAAIVYYGPRLYKRLVIHRGYCERLEGIAPEYLPTRDEPSCFVGYRCERRMRFPGRF</sequence>
<feature type="signal peptide" evidence="1">
    <location>
        <begin position="1"/>
        <end position="38"/>
    </location>
</feature>
<reference evidence="3" key="1">
    <citation type="submission" date="2023-07" db="EMBL/GenBank/DDBJ databases">
        <title>Genome sequencing of Purple Non-Sulfur Bacteria from various extreme environments.</title>
        <authorList>
            <person name="Mayer M."/>
        </authorList>
    </citation>
    <scope>NUCLEOTIDE SEQUENCE [LARGE SCALE GENOMIC DNA]</scope>
    <source>
        <strain evidence="3">DSM 17935</strain>
    </source>
</reference>
<proteinExistence type="predicted"/>
<dbReference type="Proteomes" id="UP001209755">
    <property type="component" value="Unassembled WGS sequence"/>
</dbReference>
<name>A0ABT3H5Y5_9HYPH</name>
<evidence type="ECO:0000313" key="3">
    <source>
        <dbReference type="Proteomes" id="UP001209755"/>
    </source>
</evidence>
<gene>
    <name evidence="2" type="ORF">M2319_000108</name>
</gene>
<keyword evidence="3" id="KW-1185">Reference proteome</keyword>
<keyword evidence="1" id="KW-0732">Signal</keyword>
<comment type="caution">
    <text evidence="2">The sequence shown here is derived from an EMBL/GenBank/DDBJ whole genome shotgun (WGS) entry which is preliminary data.</text>
</comment>
<accession>A0ABT3H5Y5</accession>
<dbReference type="RefSeq" id="WP_264599476.1">
    <property type="nucleotide sequence ID" value="NZ_JAOQNS010000001.1"/>
</dbReference>